<evidence type="ECO:0000313" key="1">
    <source>
        <dbReference type="Ensembl" id="ENSOSIP00000025166.1"/>
    </source>
</evidence>
<reference evidence="1" key="1">
    <citation type="submission" date="2025-08" db="UniProtKB">
        <authorList>
            <consortium name="Ensembl"/>
        </authorList>
    </citation>
    <scope>IDENTIFICATION</scope>
</reference>
<dbReference type="PANTHER" id="PTHR33064">
    <property type="entry name" value="POL PROTEIN"/>
    <property type="match status" value="1"/>
</dbReference>
<evidence type="ECO:0000313" key="2">
    <source>
        <dbReference type="Proteomes" id="UP000694383"/>
    </source>
</evidence>
<dbReference type="InterPro" id="IPR043502">
    <property type="entry name" value="DNA/RNA_pol_sf"/>
</dbReference>
<dbReference type="InterPro" id="IPR043128">
    <property type="entry name" value="Rev_trsase/Diguanyl_cyclase"/>
</dbReference>
<dbReference type="AlphaFoldDB" id="A0A8C7YBY5"/>
<dbReference type="Gene3D" id="3.30.70.270">
    <property type="match status" value="1"/>
</dbReference>
<dbReference type="Ensembl" id="ENSOSIT00000026552.1">
    <property type="protein sequence ID" value="ENSOSIP00000025166.1"/>
    <property type="gene ID" value="ENSOSIG00000013195.1"/>
</dbReference>
<protein>
    <recommendedName>
        <fullName evidence="3">Reverse transcriptase domain-containing protein</fullName>
    </recommendedName>
</protein>
<keyword evidence="2" id="KW-1185">Reference proteome</keyword>
<dbReference type="Proteomes" id="UP000694383">
    <property type="component" value="Unplaced"/>
</dbReference>
<dbReference type="InterPro" id="IPR051320">
    <property type="entry name" value="Viral_Replic_Matur_Polypro"/>
</dbReference>
<reference evidence="1" key="2">
    <citation type="submission" date="2025-09" db="UniProtKB">
        <authorList>
            <consortium name="Ensembl"/>
        </authorList>
    </citation>
    <scope>IDENTIFICATION</scope>
</reference>
<sequence length="296" mass="32766">MGHPGDPPAAAGDGCFICGATRYPTASCTDQGQRAWRKWTVPMTTPSPSSTEARITGVANRTITLGDAGAMVSFKLRGASVLCSPDGRQITFQNGHVLIRCRATQYDGQWFLQLQPQLTPTTTVLLVKDADKGIEEILTGLWYSGVIEHSHSLWCTPFRPVLKADGKTYRMAHDLRAVNDVTISLVLPVPDTYRMLSTLTPQCVFRHLFAFQYRGGIMLLEGCVLLMLVDDLLLVAPTAETCLQLMKDFLLKLYDLGFEVSNKKLQCQTILISIIFGNPWRVTGRKRKGGKKREGC</sequence>
<accession>A0A8C7YBY5</accession>
<dbReference type="Gene3D" id="3.10.10.10">
    <property type="entry name" value="HIV Type 1 Reverse Transcriptase, subunit A, domain 1"/>
    <property type="match status" value="1"/>
</dbReference>
<dbReference type="SUPFAM" id="SSF56672">
    <property type="entry name" value="DNA/RNA polymerases"/>
    <property type="match status" value="1"/>
</dbReference>
<organism evidence="1 2">
    <name type="scientific">Oryzias sinensis</name>
    <name type="common">Chinese medaka</name>
    <dbReference type="NCBI Taxonomy" id="183150"/>
    <lineage>
        <taxon>Eukaryota</taxon>
        <taxon>Metazoa</taxon>
        <taxon>Chordata</taxon>
        <taxon>Craniata</taxon>
        <taxon>Vertebrata</taxon>
        <taxon>Euteleostomi</taxon>
        <taxon>Actinopterygii</taxon>
        <taxon>Neopterygii</taxon>
        <taxon>Teleostei</taxon>
        <taxon>Neoteleostei</taxon>
        <taxon>Acanthomorphata</taxon>
        <taxon>Ovalentaria</taxon>
        <taxon>Atherinomorphae</taxon>
        <taxon>Beloniformes</taxon>
        <taxon>Adrianichthyidae</taxon>
        <taxon>Oryziinae</taxon>
        <taxon>Oryzias</taxon>
    </lineage>
</organism>
<proteinExistence type="predicted"/>
<name>A0A8C7YBY5_9TELE</name>
<evidence type="ECO:0008006" key="3">
    <source>
        <dbReference type="Google" id="ProtNLM"/>
    </source>
</evidence>
<dbReference type="PANTHER" id="PTHR33064:SF37">
    <property type="entry name" value="RIBONUCLEASE H"/>
    <property type="match status" value="1"/>
</dbReference>